<dbReference type="Proteomes" id="UP001156882">
    <property type="component" value="Unassembled WGS sequence"/>
</dbReference>
<dbReference type="InterPro" id="IPR029058">
    <property type="entry name" value="AB_hydrolase_fold"/>
</dbReference>
<evidence type="ECO:0000313" key="3">
    <source>
        <dbReference type="Proteomes" id="UP001156882"/>
    </source>
</evidence>
<keyword evidence="2" id="KW-0378">Hydrolase</keyword>
<evidence type="ECO:0000259" key="1">
    <source>
        <dbReference type="Pfam" id="PF00561"/>
    </source>
</evidence>
<reference evidence="3" key="1">
    <citation type="journal article" date="2019" name="Int. J. Syst. Evol. Microbiol.">
        <title>The Global Catalogue of Microorganisms (GCM) 10K type strain sequencing project: providing services to taxonomists for standard genome sequencing and annotation.</title>
        <authorList>
            <consortium name="The Broad Institute Genomics Platform"/>
            <consortium name="The Broad Institute Genome Sequencing Center for Infectious Disease"/>
            <person name="Wu L."/>
            <person name="Ma J."/>
        </authorList>
    </citation>
    <scope>NUCLEOTIDE SEQUENCE [LARGE SCALE GENOMIC DNA]</scope>
    <source>
        <strain evidence="3">NBRC 101365</strain>
    </source>
</reference>
<evidence type="ECO:0000313" key="2">
    <source>
        <dbReference type="EMBL" id="GLS17861.1"/>
    </source>
</evidence>
<gene>
    <name evidence="2" type="ORF">GCM10007874_08770</name>
</gene>
<dbReference type="PANTHER" id="PTHR12277:SF81">
    <property type="entry name" value="PROTEIN ABHD13"/>
    <property type="match status" value="1"/>
</dbReference>
<dbReference type="InterPro" id="IPR000073">
    <property type="entry name" value="AB_hydrolase_1"/>
</dbReference>
<accession>A0ABQ6CBW3</accession>
<dbReference type="Pfam" id="PF00561">
    <property type="entry name" value="Abhydrolase_1"/>
    <property type="match status" value="1"/>
</dbReference>
<dbReference type="GO" id="GO:0016787">
    <property type="term" value="F:hydrolase activity"/>
    <property type="evidence" value="ECO:0007669"/>
    <property type="project" value="UniProtKB-KW"/>
</dbReference>
<dbReference type="RefSeq" id="WP_284310696.1">
    <property type="nucleotide sequence ID" value="NZ_BSPC01000007.1"/>
</dbReference>
<dbReference type="SUPFAM" id="SSF53474">
    <property type="entry name" value="alpha/beta-Hydrolases"/>
    <property type="match status" value="1"/>
</dbReference>
<dbReference type="PANTHER" id="PTHR12277">
    <property type="entry name" value="ALPHA/BETA HYDROLASE DOMAIN-CONTAINING PROTEIN"/>
    <property type="match status" value="1"/>
</dbReference>
<dbReference type="EMBL" id="BSPC01000007">
    <property type="protein sequence ID" value="GLS17861.1"/>
    <property type="molecule type" value="Genomic_DNA"/>
</dbReference>
<feature type="domain" description="AB hydrolase-1" evidence="1">
    <location>
        <begin position="76"/>
        <end position="179"/>
    </location>
</feature>
<sequence length="267" mass="28563">MLARRLSKLLLICAGALVFLYLAVLTTLALAQRSFLYFPAGIVEAPVIKGAQVLHLDTADGERLLAWYVPPAAGKPLLLFFHGNGGNLATVEDTLADLARPGNGVLAVEYRGYPGSSGTPSEGGLIADAQAGYDKARALGIAPQRIIAFGESLGTGVAVALAAKNKIGGVVLISPHSSVADVAAAEYWMFPTRYLIWDSFHSDQRIAGIKAPLLIVHGTDDDAIPIRFARKLFDLASQPKRFIAIEEGGHRPTQEAMPQVLAWIRER</sequence>
<organism evidence="2 3">
    <name type="scientific">Labrys miyagiensis</name>
    <dbReference type="NCBI Taxonomy" id="346912"/>
    <lineage>
        <taxon>Bacteria</taxon>
        <taxon>Pseudomonadati</taxon>
        <taxon>Pseudomonadota</taxon>
        <taxon>Alphaproteobacteria</taxon>
        <taxon>Hyphomicrobiales</taxon>
        <taxon>Xanthobacteraceae</taxon>
        <taxon>Labrys</taxon>
    </lineage>
</organism>
<keyword evidence="3" id="KW-1185">Reference proteome</keyword>
<comment type="caution">
    <text evidence="2">The sequence shown here is derived from an EMBL/GenBank/DDBJ whole genome shotgun (WGS) entry which is preliminary data.</text>
</comment>
<dbReference type="Gene3D" id="3.40.50.1820">
    <property type="entry name" value="alpha/beta hydrolase"/>
    <property type="match status" value="1"/>
</dbReference>
<protein>
    <submittedName>
        <fullName evidence="2">Alpha/beta hydrolase</fullName>
    </submittedName>
</protein>
<proteinExistence type="predicted"/>
<name>A0ABQ6CBW3_9HYPH</name>